<proteinExistence type="predicted"/>
<name>A0A2P4YGA5_9STRA</name>
<evidence type="ECO:0000313" key="1">
    <source>
        <dbReference type="EMBL" id="POM76831.1"/>
    </source>
</evidence>
<gene>
    <name evidence="1" type="ORF">PHPALM_5893</name>
</gene>
<sequence length="92" mass="10818">MCAFNEDKVEATKKIEEFLVFLEKRLIGTLIRRMCRNESPRNVYPFFIAAGFMRQVSEHKNRVSNGKAERMHCMVLNMTCCMFFASGHPLYF</sequence>
<evidence type="ECO:0000313" key="2">
    <source>
        <dbReference type="Proteomes" id="UP000237271"/>
    </source>
</evidence>
<accession>A0A2P4YGA5</accession>
<reference evidence="1 2" key="1">
    <citation type="journal article" date="2017" name="Genome Biol. Evol.">
        <title>Phytophthora megakarya and P. palmivora, closely related causal agents of cacao black pod rot, underwent increases in genome sizes and gene numbers by different mechanisms.</title>
        <authorList>
            <person name="Ali S.S."/>
            <person name="Shao J."/>
            <person name="Lary D.J."/>
            <person name="Kronmiller B."/>
            <person name="Shen D."/>
            <person name="Strem M.D."/>
            <person name="Amoako-Attah I."/>
            <person name="Akrofi A.Y."/>
            <person name="Begoude B.A."/>
            <person name="Ten Hoopen G.M."/>
            <person name="Coulibaly K."/>
            <person name="Kebe B.I."/>
            <person name="Melnick R.L."/>
            <person name="Guiltinan M.J."/>
            <person name="Tyler B.M."/>
            <person name="Meinhardt L.W."/>
            <person name="Bailey B.A."/>
        </authorList>
    </citation>
    <scope>NUCLEOTIDE SEQUENCE [LARGE SCALE GENOMIC DNA]</scope>
    <source>
        <strain evidence="2">sbr112.9</strain>
    </source>
</reference>
<dbReference type="EMBL" id="NCKW01003389">
    <property type="protein sequence ID" value="POM76831.1"/>
    <property type="molecule type" value="Genomic_DNA"/>
</dbReference>
<organism evidence="1 2">
    <name type="scientific">Phytophthora palmivora</name>
    <dbReference type="NCBI Taxonomy" id="4796"/>
    <lineage>
        <taxon>Eukaryota</taxon>
        <taxon>Sar</taxon>
        <taxon>Stramenopiles</taxon>
        <taxon>Oomycota</taxon>
        <taxon>Peronosporomycetes</taxon>
        <taxon>Peronosporales</taxon>
        <taxon>Peronosporaceae</taxon>
        <taxon>Phytophthora</taxon>
    </lineage>
</organism>
<protein>
    <submittedName>
        <fullName evidence="1">Uncharacterized protein</fullName>
    </submittedName>
</protein>
<dbReference type="AlphaFoldDB" id="A0A2P4YGA5"/>
<keyword evidence="2" id="KW-1185">Reference proteome</keyword>
<dbReference type="Proteomes" id="UP000237271">
    <property type="component" value="Unassembled WGS sequence"/>
</dbReference>
<comment type="caution">
    <text evidence="1">The sequence shown here is derived from an EMBL/GenBank/DDBJ whole genome shotgun (WGS) entry which is preliminary data.</text>
</comment>